<gene>
    <name evidence="3" type="ORF">K432DRAFT_446149</name>
</gene>
<dbReference type="EMBL" id="KV745227">
    <property type="protein sequence ID" value="OCK76266.1"/>
    <property type="molecule type" value="Genomic_DNA"/>
</dbReference>
<keyword evidence="4" id="KW-1185">Reference proteome</keyword>
<feature type="chain" id="PRO_5034497895" description="TRP C-terminal domain-containing protein" evidence="2">
    <location>
        <begin position="23"/>
        <end position="791"/>
    </location>
</feature>
<accession>A0A8E2E2Q4</accession>
<feature type="transmembrane region" description="Helical" evidence="1">
    <location>
        <begin position="288"/>
        <end position="310"/>
    </location>
</feature>
<keyword evidence="1" id="KW-0812">Transmembrane</keyword>
<feature type="transmembrane region" description="Helical" evidence="1">
    <location>
        <begin position="686"/>
        <end position="709"/>
    </location>
</feature>
<evidence type="ECO:0000256" key="1">
    <source>
        <dbReference type="SAM" id="Phobius"/>
    </source>
</evidence>
<protein>
    <recommendedName>
        <fullName evidence="5">TRP C-terminal domain-containing protein</fullName>
    </recommendedName>
</protein>
<feature type="transmembrane region" description="Helical" evidence="1">
    <location>
        <begin position="245"/>
        <end position="265"/>
    </location>
</feature>
<evidence type="ECO:0008006" key="5">
    <source>
        <dbReference type="Google" id="ProtNLM"/>
    </source>
</evidence>
<keyword evidence="2" id="KW-0732">Signal</keyword>
<feature type="signal peptide" evidence="2">
    <location>
        <begin position="1"/>
        <end position="22"/>
    </location>
</feature>
<reference evidence="3 4" key="1">
    <citation type="journal article" date="2016" name="Nat. Commun.">
        <title>Ectomycorrhizal ecology is imprinted in the genome of the dominant symbiotic fungus Cenococcum geophilum.</title>
        <authorList>
            <consortium name="DOE Joint Genome Institute"/>
            <person name="Peter M."/>
            <person name="Kohler A."/>
            <person name="Ohm R.A."/>
            <person name="Kuo A."/>
            <person name="Krutzmann J."/>
            <person name="Morin E."/>
            <person name="Arend M."/>
            <person name="Barry K.W."/>
            <person name="Binder M."/>
            <person name="Choi C."/>
            <person name="Clum A."/>
            <person name="Copeland A."/>
            <person name="Grisel N."/>
            <person name="Haridas S."/>
            <person name="Kipfer T."/>
            <person name="LaButti K."/>
            <person name="Lindquist E."/>
            <person name="Lipzen A."/>
            <person name="Maire R."/>
            <person name="Meier B."/>
            <person name="Mihaltcheva S."/>
            <person name="Molinier V."/>
            <person name="Murat C."/>
            <person name="Poggeler S."/>
            <person name="Quandt C.A."/>
            <person name="Sperisen C."/>
            <person name="Tritt A."/>
            <person name="Tisserant E."/>
            <person name="Crous P.W."/>
            <person name="Henrissat B."/>
            <person name="Nehls U."/>
            <person name="Egli S."/>
            <person name="Spatafora J.W."/>
            <person name="Grigoriev I.V."/>
            <person name="Martin F.M."/>
        </authorList>
    </citation>
    <scope>NUCLEOTIDE SEQUENCE [LARGE SCALE GENOMIC DNA]</scope>
    <source>
        <strain evidence="3 4">CBS 459.81</strain>
    </source>
</reference>
<feature type="transmembrane region" description="Helical" evidence="1">
    <location>
        <begin position="645"/>
        <end position="666"/>
    </location>
</feature>
<evidence type="ECO:0000256" key="2">
    <source>
        <dbReference type="SAM" id="SignalP"/>
    </source>
</evidence>
<sequence length="791" mass="86054">MKTFASITFFAALVSLLSTTNADSVVATVQLQTTQCLQPVQLQTFTVLLNQLSPGVNTTCGIKVLSASNADVNTITCQAYKDTEGTILGSAPFNFTYPALIATNPVQEGSILCKGVALQPSQPSSNSTITTTTFATSATPTRNSTKVSSTSPPVVTFTGAASVTTGLRFAAGLAGLAALVFCFIATKWEKGSKQYGQIRSTMDTYNNIPEDVWTDDDQDNTETRTKTLAIDNADSLLTFKEPLRWYLTGLALYALAIFAVLGWAFSGPTYTAWSIRVLPTGNVKVDQFYAGIASVGFLVPAAALISQVCLEFGLLHPFSIAHTVPVSAADLDKMIDTGPFALMTVWKYSRRRALMQALLMLIGTVMVPVSSLILSTGGYAPQTHHHDVVGSPTYPSNLLSMSANMGYSGSGEFTNRFDDKDFVLTMISDTYKGYVISRRGLLNIAPNELGPVSTINMTFSPGVRYDGVVSFNWTSGCEAANDEITYTIANQGGDVHVNFTFPDGTVEQSQPGDLPFYMWTNATRSSSGIPLGGTTYIAQHSLIRNYTVNSTDGEEGITNVEDGTWISRVKCTPKMSWQVSSCIAHGDTMVNCTATPGKNTTGLDTVALDALYGYMTAVPWLLYLRNDYTFRMTLEPFYIMPTTGHYERILGVLAQSIVAITTAGYFGTATVPTVGEPLKSVYVVRIYVLFIIFGLLSLVLLLSAADLLYSRHNRLPFRKATFLTIAYAVHGRGVDWDEGCGCVMSRKKLRKGNQMKLRYGIDVKDRFHVGLASDVRTWECRDEEKSQESSW</sequence>
<dbReference type="AlphaFoldDB" id="A0A8E2E2Q4"/>
<name>A0A8E2E2Q4_9PEZI</name>
<evidence type="ECO:0000313" key="3">
    <source>
        <dbReference type="EMBL" id="OCK76266.1"/>
    </source>
</evidence>
<keyword evidence="1" id="KW-0472">Membrane</keyword>
<dbReference type="OrthoDB" id="5016343at2759"/>
<dbReference type="Proteomes" id="UP000250266">
    <property type="component" value="Unassembled WGS sequence"/>
</dbReference>
<keyword evidence="1" id="KW-1133">Transmembrane helix</keyword>
<evidence type="ECO:0000313" key="4">
    <source>
        <dbReference type="Proteomes" id="UP000250266"/>
    </source>
</evidence>
<feature type="transmembrane region" description="Helical" evidence="1">
    <location>
        <begin position="353"/>
        <end position="374"/>
    </location>
</feature>
<organism evidence="3 4">
    <name type="scientific">Lepidopterella palustris CBS 459.81</name>
    <dbReference type="NCBI Taxonomy" id="1314670"/>
    <lineage>
        <taxon>Eukaryota</taxon>
        <taxon>Fungi</taxon>
        <taxon>Dikarya</taxon>
        <taxon>Ascomycota</taxon>
        <taxon>Pezizomycotina</taxon>
        <taxon>Dothideomycetes</taxon>
        <taxon>Pleosporomycetidae</taxon>
        <taxon>Mytilinidiales</taxon>
        <taxon>Argynnaceae</taxon>
        <taxon>Lepidopterella</taxon>
    </lineage>
</organism>
<proteinExistence type="predicted"/>